<evidence type="ECO:0000313" key="4">
    <source>
        <dbReference type="Proteomes" id="UP001055185"/>
    </source>
</evidence>
<dbReference type="RefSeq" id="WP_238316522.1">
    <property type="nucleotide sequence ID" value="NZ_BQKV01000027.1"/>
</dbReference>
<feature type="transmembrane region" description="Helical" evidence="1">
    <location>
        <begin position="136"/>
        <end position="160"/>
    </location>
</feature>
<feature type="transmembrane region" description="Helical" evidence="1">
    <location>
        <begin position="38"/>
        <end position="56"/>
    </location>
</feature>
<protein>
    <recommendedName>
        <fullName evidence="2">CAAX prenyl protease 2/Lysostaphin resistance protein A-like domain-containing protein</fullName>
    </recommendedName>
</protein>
<proteinExistence type="predicted"/>
<feature type="transmembrane region" description="Helical" evidence="1">
    <location>
        <begin position="77"/>
        <end position="100"/>
    </location>
</feature>
<feature type="transmembrane region" description="Helical" evidence="1">
    <location>
        <begin position="7"/>
        <end position="26"/>
    </location>
</feature>
<keyword evidence="4" id="KW-1185">Reference proteome</keyword>
<name>A0AA37MXS2_9FIRM</name>
<comment type="caution">
    <text evidence="3">The sequence shown here is derived from an EMBL/GenBank/DDBJ whole genome shotgun (WGS) entry which is preliminary data.</text>
</comment>
<keyword evidence="1" id="KW-0812">Transmembrane</keyword>
<dbReference type="AlphaFoldDB" id="A0AA37MXS2"/>
<feature type="transmembrane region" description="Helical" evidence="1">
    <location>
        <begin position="172"/>
        <end position="197"/>
    </location>
</feature>
<organism evidence="3 4">
    <name type="scientific">Faecalibacterium gallinarum</name>
    <dbReference type="NCBI Taxonomy" id="2903556"/>
    <lineage>
        <taxon>Bacteria</taxon>
        <taxon>Bacillati</taxon>
        <taxon>Bacillota</taxon>
        <taxon>Clostridia</taxon>
        <taxon>Eubacteriales</taxon>
        <taxon>Oscillospiraceae</taxon>
        <taxon>Faecalibacterium</taxon>
    </lineage>
</organism>
<keyword evidence="1" id="KW-0472">Membrane</keyword>
<evidence type="ECO:0000313" key="3">
    <source>
        <dbReference type="EMBL" id="GJN64291.1"/>
    </source>
</evidence>
<dbReference type="GO" id="GO:0080120">
    <property type="term" value="P:CAAX-box protein maturation"/>
    <property type="evidence" value="ECO:0007669"/>
    <property type="project" value="UniProtKB-ARBA"/>
</dbReference>
<dbReference type="Pfam" id="PF02517">
    <property type="entry name" value="Rce1-like"/>
    <property type="match status" value="1"/>
</dbReference>
<feature type="transmembrane region" description="Helical" evidence="1">
    <location>
        <begin position="106"/>
        <end position="124"/>
    </location>
</feature>
<gene>
    <name evidence="3" type="ORF">JCM17207_09160</name>
</gene>
<dbReference type="Proteomes" id="UP001055185">
    <property type="component" value="Unassembled WGS sequence"/>
</dbReference>
<evidence type="ECO:0000259" key="2">
    <source>
        <dbReference type="Pfam" id="PF02517"/>
    </source>
</evidence>
<feature type="domain" description="CAAX prenyl protease 2/Lysostaphin resistance protein A-like" evidence="2">
    <location>
        <begin position="109"/>
        <end position="215"/>
    </location>
</feature>
<accession>A0AA37MXS2</accession>
<evidence type="ECO:0000256" key="1">
    <source>
        <dbReference type="SAM" id="Phobius"/>
    </source>
</evidence>
<dbReference type="GO" id="GO:0004175">
    <property type="term" value="F:endopeptidase activity"/>
    <property type="evidence" value="ECO:0007669"/>
    <property type="project" value="UniProtKB-ARBA"/>
</dbReference>
<sequence length="216" mass="25339">MYEKREKLCGIIAVVYYIAYWFLLLLCGKVQVLTQSRLFTTVLYTLIFVLTVAFVYRKEHSWRSLGFPGEKNTKTDLWLGAVLILAGICIKIFLVWKVFGQLTGDLWFQILWTIPYYLFYIAAVEEILFRGFIQNYLFGLNLNPKLVFCLGGIFFSLFHLPYQMYNRGFSSLLVYTVQMIPSLVFIFFVHLALCLIAKKRESIILPIVIHFLMDYL</sequence>
<dbReference type="EMBL" id="BQKV01000027">
    <property type="protein sequence ID" value="GJN64291.1"/>
    <property type="molecule type" value="Genomic_DNA"/>
</dbReference>
<dbReference type="InterPro" id="IPR003675">
    <property type="entry name" value="Rce1/LyrA-like_dom"/>
</dbReference>
<keyword evidence="1" id="KW-1133">Transmembrane helix</keyword>
<reference evidence="3" key="1">
    <citation type="journal article" date="2022" name="Int. J. Syst. Evol. Microbiol.">
        <title>Genome-based, phenotypic and chemotaxonomic classification of Faecalibacterium strains: proposal of three novel species Faecalibacterium duncaniae sp. nov., Faecalibacterium hattorii sp. nov. and Faecalibacterium gallinarum sp. nov. .</title>
        <authorList>
            <person name="Sakamoto M."/>
            <person name="Sakurai N."/>
            <person name="Tanno H."/>
            <person name="Iino T."/>
            <person name="Ohkuma M."/>
            <person name="Endo A."/>
        </authorList>
    </citation>
    <scope>NUCLEOTIDE SEQUENCE</scope>
    <source>
        <strain evidence="3">JCM 17207</strain>
    </source>
</reference>